<gene>
    <name evidence="1" type="ORF">DPEC_G00166060</name>
</gene>
<organism evidence="1 2">
    <name type="scientific">Dallia pectoralis</name>
    <name type="common">Alaska blackfish</name>
    <dbReference type="NCBI Taxonomy" id="75939"/>
    <lineage>
        <taxon>Eukaryota</taxon>
        <taxon>Metazoa</taxon>
        <taxon>Chordata</taxon>
        <taxon>Craniata</taxon>
        <taxon>Vertebrata</taxon>
        <taxon>Euteleostomi</taxon>
        <taxon>Actinopterygii</taxon>
        <taxon>Neopterygii</taxon>
        <taxon>Teleostei</taxon>
        <taxon>Protacanthopterygii</taxon>
        <taxon>Esociformes</taxon>
        <taxon>Umbridae</taxon>
        <taxon>Dallia</taxon>
    </lineage>
</organism>
<evidence type="ECO:0000313" key="1">
    <source>
        <dbReference type="EMBL" id="KAJ8003119.1"/>
    </source>
</evidence>
<proteinExistence type="predicted"/>
<protein>
    <submittedName>
        <fullName evidence="1">Uncharacterized protein</fullName>
    </submittedName>
</protein>
<dbReference type="Proteomes" id="UP001157502">
    <property type="component" value="Chromosome 13"/>
</dbReference>
<evidence type="ECO:0000313" key="2">
    <source>
        <dbReference type="Proteomes" id="UP001157502"/>
    </source>
</evidence>
<sequence length="61" mass="7216">MSTHVSFNDQLLTIMAPGHKHRAQPTVRLIDPILRTKGRRGCHVYMLSKLFNYIYSVYYYN</sequence>
<keyword evidence="2" id="KW-1185">Reference proteome</keyword>
<comment type="caution">
    <text evidence="1">The sequence shown here is derived from an EMBL/GenBank/DDBJ whole genome shotgun (WGS) entry which is preliminary data.</text>
</comment>
<name>A0ACC2GH86_DALPE</name>
<accession>A0ACC2GH86</accession>
<dbReference type="EMBL" id="CM055740">
    <property type="protein sequence ID" value="KAJ8003119.1"/>
    <property type="molecule type" value="Genomic_DNA"/>
</dbReference>
<reference evidence="1" key="1">
    <citation type="submission" date="2021-05" db="EMBL/GenBank/DDBJ databases">
        <authorList>
            <person name="Pan Q."/>
            <person name="Jouanno E."/>
            <person name="Zahm M."/>
            <person name="Klopp C."/>
            <person name="Cabau C."/>
            <person name="Louis A."/>
            <person name="Berthelot C."/>
            <person name="Parey E."/>
            <person name="Roest Crollius H."/>
            <person name="Montfort J."/>
            <person name="Robinson-Rechavi M."/>
            <person name="Bouchez O."/>
            <person name="Lampietro C."/>
            <person name="Lopez Roques C."/>
            <person name="Donnadieu C."/>
            <person name="Postlethwait J."/>
            <person name="Bobe J."/>
            <person name="Dillon D."/>
            <person name="Chandos A."/>
            <person name="von Hippel F."/>
            <person name="Guiguen Y."/>
        </authorList>
    </citation>
    <scope>NUCLEOTIDE SEQUENCE</scope>
    <source>
        <strain evidence="1">YG-Jan2019</strain>
    </source>
</reference>